<dbReference type="KEGG" id="lbc:LACBIDRAFT_324511"/>
<evidence type="ECO:0000313" key="4">
    <source>
        <dbReference type="Proteomes" id="UP000001194"/>
    </source>
</evidence>
<dbReference type="RefSeq" id="XP_001877983.1">
    <property type="nucleotide sequence ID" value="XM_001877948.1"/>
</dbReference>
<feature type="signal peptide" evidence="2">
    <location>
        <begin position="1"/>
        <end position="21"/>
    </location>
</feature>
<dbReference type="HOGENOM" id="CLU_1147347_0_0_1"/>
<keyword evidence="4" id="KW-1185">Reference proteome</keyword>
<evidence type="ECO:0000256" key="1">
    <source>
        <dbReference type="SAM" id="MobiDB-lite"/>
    </source>
</evidence>
<feature type="region of interest" description="Disordered" evidence="1">
    <location>
        <begin position="144"/>
        <end position="168"/>
    </location>
</feature>
<sequence>MGGLFRCFVVTFVVFYSSSVGICRDSIWALSTTLNPIPFLLLSPHHHSRQSTPPPPLSTIVTHRYPPSSPTAIHRRHPPLSTVVTHRYPPSSPTALNNNHTSQRSKDDMTAPRHTTTERPRSEPRTTTIYQEQHENGMALARNATSPGKRAPTQFNDHADAPTNQAKRTTVRWGKQVMQTTTTTTSSSSILYQTAQMPRRRQRCGNQTVNHEQHPRCHAARSDVATKRRMMPVVIRRCSPFH</sequence>
<dbReference type="InParanoid" id="B0D246"/>
<evidence type="ECO:0000256" key="2">
    <source>
        <dbReference type="SAM" id="SignalP"/>
    </source>
</evidence>
<organism evidence="4">
    <name type="scientific">Laccaria bicolor (strain S238N-H82 / ATCC MYA-4686)</name>
    <name type="common">Bicoloured deceiver</name>
    <name type="synonym">Laccaria laccata var. bicolor</name>
    <dbReference type="NCBI Taxonomy" id="486041"/>
    <lineage>
        <taxon>Eukaryota</taxon>
        <taxon>Fungi</taxon>
        <taxon>Dikarya</taxon>
        <taxon>Basidiomycota</taxon>
        <taxon>Agaricomycotina</taxon>
        <taxon>Agaricomycetes</taxon>
        <taxon>Agaricomycetidae</taxon>
        <taxon>Agaricales</taxon>
        <taxon>Agaricineae</taxon>
        <taxon>Hydnangiaceae</taxon>
        <taxon>Laccaria</taxon>
    </lineage>
</organism>
<keyword evidence="2" id="KW-0732">Signal</keyword>
<dbReference type="Proteomes" id="UP000001194">
    <property type="component" value="Unassembled WGS sequence"/>
</dbReference>
<gene>
    <name evidence="3" type="ORF">LACBIDRAFT_324511</name>
</gene>
<dbReference type="AlphaFoldDB" id="B0D246"/>
<feature type="chain" id="PRO_5002748416" evidence="2">
    <location>
        <begin position="22"/>
        <end position="242"/>
    </location>
</feature>
<reference evidence="3 4" key="1">
    <citation type="journal article" date="2008" name="Nature">
        <title>The genome of Laccaria bicolor provides insights into mycorrhizal symbiosis.</title>
        <authorList>
            <person name="Martin F."/>
            <person name="Aerts A."/>
            <person name="Ahren D."/>
            <person name="Brun A."/>
            <person name="Danchin E.G.J."/>
            <person name="Duchaussoy F."/>
            <person name="Gibon J."/>
            <person name="Kohler A."/>
            <person name="Lindquist E."/>
            <person name="Pereda V."/>
            <person name="Salamov A."/>
            <person name="Shapiro H.J."/>
            <person name="Wuyts J."/>
            <person name="Blaudez D."/>
            <person name="Buee M."/>
            <person name="Brokstein P."/>
            <person name="Canbaeck B."/>
            <person name="Cohen D."/>
            <person name="Courty P.E."/>
            <person name="Coutinho P.M."/>
            <person name="Delaruelle C."/>
            <person name="Detter J.C."/>
            <person name="Deveau A."/>
            <person name="DiFazio S."/>
            <person name="Duplessis S."/>
            <person name="Fraissinet-Tachet L."/>
            <person name="Lucic E."/>
            <person name="Frey-Klett P."/>
            <person name="Fourrey C."/>
            <person name="Feussner I."/>
            <person name="Gay G."/>
            <person name="Grimwood J."/>
            <person name="Hoegger P.J."/>
            <person name="Jain P."/>
            <person name="Kilaru S."/>
            <person name="Labbe J."/>
            <person name="Lin Y.C."/>
            <person name="Legue V."/>
            <person name="Le Tacon F."/>
            <person name="Marmeisse R."/>
            <person name="Melayah D."/>
            <person name="Montanini B."/>
            <person name="Muratet M."/>
            <person name="Nehls U."/>
            <person name="Niculita-Hirzel H."/>
            <person name="Oudot-Le Secq M.P."/>
            <person name="Peter M."/>
            <person name="Quesneville H."/>
            <person name="Rajashekar B."/>
            <person name="Reich M."/>
            <person name="Rouhier N."/>
            <person name="Schmutz J."/>
            <person name="Yin T."/>
            <person name="Chalot M."/>
            <person name="Henrissat B."/>
            <person name="Kuees U."/>
            <person name="Lucas S."/>
            <person name="Van de Peer Y."/>
            <person name="Podila G.K."/>
            <person name="Polle A."/>
            <person name="Pukkila P.J."/>
            <person name="Richardson P.M."/>
            <person name="Rouze P."/>
            <person name="Sanders I.R."/>
            <person name="Stajich J.E."/>
            <person name="Tunlid A."/>
            <person name="Tuskan G."/>
            <person name="Grigoriev I.V."/>
        </authorList>
    </citation>
    <scope>NUCLEOTIDE SEQUENCE [LARGE SCALE GENOMIC DNA]</scope>
    <source>
        <strain evidence="4">S238N-H82 / ATCC MYA-4686</strain>
    </source>
</reference>
<proteinExistence type="predicted"/>
<protein>
    <submittedName>
        <fullName evidence="3">Predicted protein</fullName>
    </submittedName>
</protein>
<dbReference type="EMBL" id="DS547096">
    <property type="protein sequence ID" value="EDR10682.1"/>
    <property type="molecule type" value="Genomic_DNA"/>
</dbReference>
<name>B0D246_LACBS</name>
<evidence type="ECO:0000313" key="3">
    <source>
        <dbReference type="EMBL" id="EDR10682.1"/>
    </source>
</evidence>
<dbReference type="GeneID" id="6073760"/>
<accession>B0D246</accession>
<feature type="compositionally biased region" description="Polar residues" evidence="1">
    <location>
        <begin position="93"/>
        <end position="102"/>
    </location>
</feature>
<feature type="region of interest" description="Disordered" evidence="1">
    <location>
        <begin position="82"/>
        <end position="125"/>
    </location>
</feature>
<feature type="compositionally biased region" description="Basic and acidic residues" evidence="1">
    <location>
        <begin position="104"/>
        <end position="124"/>
    </location>
</feature>